<evidence type="ECO:0000313" key="3">
    <source>
        <dbReference type="EMBL" id="EHO63720.1"/>
    </source>
</evidence>
<dbReference type="SUPFAM" id="SSF52980">
    <property type="entry name" value="Restriction endonuclease-like"/>
    <property type="match status" value="1"/>
</dbReference>
<dbReference type="STRING" id="742743.HMPREF9453_00362"/>
<dbReference type="GO" id="GO:0003676">
    <property type="term" value="F:nucleic acid binding"/>
    <property type="evidence" value="ECO:0007669"/>
    <property type="project" value="InterPro"/>
</dbReference>
<dbReference type="AlphaFoldDB" id="H1CYC4"/>
<comment type="caution">
    <text evidence="3">The sequence shown here is derived from an EMBL/GenBank/DDBJ whole genome shotgun (WGS) entry which is preliminary data.</text>
</comment>
<organism evidence="3 4">
    <name type="scientific">Dialister succinatiphilus YIT 11850</name>
    <dbReference type="NCBI Taxonomy" id="742743"/>
    <lineage>
        <taxon>Bacteria</taxon>
        <taxon>Bacillati</taxon>
        <taxon>Bacillota</taxon>
        <taxon>Negativicutes</taxon>
        <taxon>Veillonellales</taxon>
        <taxon>Veillonellaceae</taxon>
        <taxon>Dialister</taxon>
    </lineage>
</organism>
<evidence type="ECO:0000256" key="2">
    <source>
        <dbReference type="HAMAP-Rule" id="MF_00048"/>
    </source>
</evidence>
<dbReference type="NCBIfam" id="NF009154">
    <property type="entry name" value="PRK12497.3-3"/>
    <property type="match status" value="1"/>
</dbReference>
<name>H1CYC4_9FIRM</name>
<sequence length="117" mass="13851">MEKTSFGRVGERLARQYLEQKGYHFLDSNFRTVHSEIDLIMNDGGTLVFVEVKSRHNRRYGEPVEAVNPAKQRHIRLGARAYVMKRRIEDTHIRFDVVEVMVSWEGETKFRHTRNAF</sequence>
<dbReference type="OrthoDB" id="9802516at2"/>
<dbReference type="Pfam" id="PF02021">
    <property type="entry name" value="UPF0102"/>
    <property type="match status" value="1"/>
</dbReference>
<dbReference type="PATRIC" id="fig|742743.3.peg.373"/>
<dbReference type="InterPro" id="IPR011856">
    <property type="entry name" value="tRNA_endonuc-like_dom_sf"/>
</dbReference>
<dbReference type="InterPro" id="IPR011335">
    <property type="entry name" value="Restrct_endonuc-II-like"/>
</dbReference>
<dbReference type="PANTHER" id="PTHR34039:SF1">
    <property type="entry name" value="UPF0102 PROTEIN YRAN"/>
    <property type="match status" value="1"/>
</dbReference>
<dbReference type="NCBIfam" id="TIGR00252">
    <property type="entry name" value="YraN family protein"/>
    <property type="match status" value="1"/>
</dbReference>
<dbReference type="EMBL" id="ADLT01000010">
    <property type="protein sequence ID" value="EHO63720.1"/>
    <property type="molecule type" value="Genomic_DNA"/>
</dbReference>
<dbReference type="HOGENOM" id="CLU_115353_2_1_9"/>
<dbReference type="HAMAP" id="MF_00048">
    <property type="entry name" value="UPF0102"/>
    <property type="match status" value="1"/>
</dbReference>
<keyword evidence="4" id="KW-1185">Reference proteome</keyword>
<dbReference type="CDD" id="cd20736">
    <property type="entry name" value="PoNe_Nuclease"/>
    <property type="match status" value="1"/>
</dbReference>
<accession>H1CYC4</accession>
<dbReference type="RefSeq" id="WP_008858868.1">
    <property type="nucleotide sequence ID" value="NZ_JH591187.1"/>
</dbReference>
<reference evidence="3 4" key="1">
    <citation type="submission" date="2011-11" db="EMBL/GenBank/DDBJ databases">
        <title>The Genome Sequence of Dialister succinatiphilus YIT 11850.</title>
        <authorList>
            <consortium name="The Broad Institute Genome Sequencing Platform"/>
            <person name="Earl A."/>
            <person name="Ward D."/>
            <person name="Feldgarden M."/>
            <person name="Gevers D."/>
            <person name="Morotomi M."/>
            <person name="Young S.K."/>
            <person name="Zeng Q."/>
            <person name="Gargeya S."/>
            <person name="Fitzgerald M."/>
            <person name="Haas B."/>
            <person name="Abouelleil A."/>
            <person name="Alvarado L."/>
            <person name="Arachchi H.M."/>
            <person name="Berlin A."/>
            <person name="Brown A."/>
            <person name="Chapman S.B."/>
            <person name="Dunbar C."/>
            <person name="Gearin G."/>
            <person name="Goldberg J."/>
            <person name="Griggs A."/>
            <person name="Gujja S."/>
            <person name="Heiman D."/>
            <person name="Howarth C."/>
            <person name="Lui A."/>
            <person name="MacDonald P.J.P."/>
            <person name="Montmayeur A."/>
            <person name="Murphy C."/>
            <person name="Neiman D."/>
            <person name="Pearson M."/>
            <person name="Priest M."/>
            <person name="Roberts A."/>
            <person name="Saif S."/>
            <person name="Shea T."/>
            <person name="Sisk P."/>
            <person name="Stolte C."/>
            <person name="Sykes S."/>
            <person name="Wortman J."/>
            <person name="Nusbaum C."/>
            <person name="Birren B."/>
        </authorList>
    </citation>
    <scope>NUCLEOTIDE SEQUENCE [LARGE SCALE GENOMIC DNA]</scope>
    <source>
        <strain evidence="3 4">YIT 11850</strain>
    </source>
</reference>
<comment type="similarity">
    <text evidence="1 2">Belongs to the UPF0102 family.</text>
</comment>
<dbReference type="NCBIfam" id="NF009150">
    <property type="entry name" value="PRK12497.1-3"/>
    <property type="match status" value="1"/>
</dbReference>
<gene>
    <name evidence="3" type="ORF">HMPREF9453_00362</name>
</gene>
<dbReference type="InterPro" id="IPR003509">
    <property type="entry name" value="UPF0102_YraN-like"/>
</dbReference>
<dbReference type="Gene3D" id="3.40.1350.10">
    <property type="match status" value="1"/>
</dbReference>
<dbReference type="Proteomes" id="UP000003277">
    <property type="component" value="Unassembled WGS sequence"/>
</dbReference>
<evidence type="ECO:0000313" key="4">
    <source>
        <dbReference type="Proteomes" id="UP000003277"/>
    </source>
</evidence>
<protein>
    <recommendedName>
        <fullName evidence="2">UPF0102 protein HMPREF9453_00362</fullName>
    </recommendedName>
</protein>
<dbReference type="PANTHER" id="PTHR34039">
    <property type="entry name" value="UPF0102 PROTEIN YRAN"/>
    <property type="match status" value="1"/>
</dbReference>
<evidence type="ECO:0000256" key="1">
    <source>
        <dbReference type="ARBA" id="ARBA00006738"/>
    </source>
</evidence>
<dbReference type="eggNOG" id="COG0792">
    <property type="taxonomic scope" value="Bacteria"/>
</dbReference>
<proteinExistence type="inferred from homology"/>